<comment type="caution">
    <text evidence="1">The sequence shown here is derived from an EMBL/GenBank/DDBJ whole genome shotgun (WGS) entry which is preliminary data.</text>
</comment>
<accession>A0ACC0DZM3</accession>
<protein>
    <submittedName>
        <fullName evidence="1">Uncharacterized protein</fullName>
    </submittedName>
</protein>
<proteinExistence type="predicted"/>
<sequence length="272" mass="31492">MGLANQPKAMLRRFITTKRSCYYSETSKAIKMEATEIRSHQQYHSNGLNEADLSNENPVEIFQKWFDEAQRSGKVKEPEAMCLSTSNIQTNRISSRFVLLKKIEPFKGFTFYSNYHSRKAKELDGNPECSLTFYWAELHQQIRISGRSEKISVQESEVYFDSRPIGSRIGAWSSPQSSCIKDRKELLDLVSMNEDKFGIESGSIDRETPSDSDLNAKIPIPPFWGGYRVVPHEIEFWVGRPNRLHDRFVFRRDLDTGTLLPTTQWIRERLAP</sequence>
<reference evidence="1 2" key="3">
    <citation type="journal article" date="2022" name="Microbiol. Spectr.">
        <title>Folding features and dynamics of 3D genome architecture in plant fungal pathogens.</title>
        <authorList>
            <person name="Xia C."/>
        </authorList>
    </citation>
    <scope>NUCLEOTIDE SEQUENCE [LARGE SCALE GENOMIC DNA]</scope>
    <source>
        <strain evidence="1 2">93-210</strain>
    </source>
</reference>
<organism evidence="1 2">
    <name type="scientific">Puccinia striiformis f. sp. tritici</name>
    <dbReference type="NCBI Taxonomy" id="168172"/>
    <lineage>
        <taxon>Eukaryota</taxon>
        <taxon>Fungi</taxon>
        <taxon>Dikarya</taxon>
        <taxon>Basidiomycota</taxon>
        <taxon>Pucciniomycotina</taxon>
        <taxon>Pucciniomycetes</taxon>
        <taxon>Pucciniales</taxon>
        <taxon>Pucciniaceae</taxon>
        <taxon>Puccinia</taxon>
    </lineage>
</organism>
<dbReference type="EMBL" id="CM045876">
    <property type="protein sequence ID" value="KAI7942111.1"/>
    <property type="molecule type" value="Genomic_DNA"/>
</dbReference>
<dbReference type="Proteomes" id="UP001060170">
    <property type="component" value="Chromosome 12"/>
</dbReference>
<evidence type="ECO:0000313" key="2">
    <source>
        <dbReference type="Proteomes" id="UP001060170"/>
    </source>
</evidence>
<evidence type="ECO:0000313" key="1">
    <source>
        <dbReference type="EMBL" id="KAI7942111.1"/>
    </source>
</evidence>
<reference evidence="2" key="1">
    <citation type="journal article" date="2018" name="BMC Genomics">
        <title>Genomic insights into host adaptation between the wheat stripe rust pathogen (Puccinia striiformis f. sp. tritici) and the barley stripe rust pathogen (Puccinia striiformis f. sp. hordei).</title>
        <authorList>
            <person name="Xia C."/>
            <person name="Wang M."/>
            <person name="Yin C."/>
            <person name="Cornejo O.E."/>
            <person name="Hulbert S.H."/>
            <person name="Chen X."/>
        </authorList>
    </citation>
    <scope>NUCLEOTIDE SEQUENCE [LARGE SCALE GENOMIC DNA]</scope>
    <source>
        <strain evidence="2">93-210</strain>
    </source>
</reference>
<keyword evidence="2" id="KW-1185">Reference proteome</keyword>
<name>A0ACC0DZM3_9BASI</name>
<reference evidence="2" key="2">
    <citation type="journal article" date="2018" name="Mol. Plant Microbe Interact.">
        <title>Genome sequence resources for the wheat stripe rust pathogen (Puccinia striiformis f. sp. tritici) and the barley stripe rust pathogen (Puccinia striiformis f. sp. hordei).</title>
        <authorList>
            <person name="Xia C."/>
            <person name="Wang M."/>
            <person name="Yin C."/>
            <person name="Cornejo O.E."/>
            <person name="Hulbert S.H."/>
            <person name="Chen X."/>
        </authorList>
    </citation>
    <scope>NUCLEOTIDE SEQUENCE [LARGE SCALE GENOMIC DNA]</scope>
    <source>
        <strain evidence="2">93-210</strain>
    </source>
</reference>
<gene>
    <name evidence="1" type="ORF">MJO28_012138</name>
</gene>